<keyword evidence="2" id="KW-1185">Reference proteome</keyword>
<dbReference type="Proteomes" id="UP000193685">
    <property type="component" value="Unassembled WGS sequence"/>
</dbReference>
<accession>A0A1Y2EQ98</accession>
<dbReference type="AlphaFoldDB" id="A0A1Y2EQ98"/>
<comment type="caution">
    <text evidence="1">The sequence shown here is derived from an EMBL/GenBank/DDBJ whole genome shotgun (WGS) entry which is preliminary data.</text>
</comment>
<evidence type="ECO:0000313" key="1">
    <source>
        <dbReference type="EMBL" id="ORY73702.1"/>
    </source>
</evidence>
<name>A0A1Y2EQ98_PROLT</name>
<dbReference type="EMBL" id="MCFI01000033">
    <property type="protein sequence ID" value="ORY73702.1"/>
    <property type="molecule type" value="Genomic_DNA"/>
</dbReference>
<dbReference type="RefSeq" id="XP_040721882.1">
    <property type="nucleotide sequence ID" value="XM_040866506.1"/>
</dbReference>
<sequence length="159" mass="18291">MFNRSFAAFETALSLTHWSTRHDVHAVGAQNMLRDNQELVKLDNASRSSGMVIRLKRCWNCRLASLRRPIREVYAWWRLQSKKLVCPAVTGWLFAINQKSPRISPQQNGFEMGSIGHVRLRLINVSTRLLAVYRGQSLPKLLIGFRSFSAGWTTIHRLD</sequence>
<organism evidence="1 2">
    <name type="scientific">Protomyces lactucae-debilis</name>
    <dbReference type="NCBI Taxonomy" id="2754530"/>
    <lineage>
        <taxon>Eukaryota</taxon>
        <taxon>Fungi</taxon>
        <taxon>Dikarya</taxon>
        <taxon>Ascomycota</taxon>
        <taxon>Taphrinomycotina</taxon>
        <taxon>Taphrinomycetes</taxon>
        <taxon>Taphrinales</taxon>
        <taxon>Protomycetaceae</taxon>
        <taxon>Protomyces</taxon>
    </lineage>
</organism>
<reference evidence="1 2" key="1">
    <citation type="submission" date="2016-07" db="EMBL/GenBank/DDBJ databases">
        <title>Pervasive Adenine N6-methylation of Active Genes in Fungi.</title>
        <authorList>
            <consortium name="DOE Joint Genome Institute"/>
            <person name="Mondo S.J."/>
            <person name="Dannebaum R.O."/>
            <person name="Kuo R.C."/>
            <person name="Labutti K."/>
            <person name="Haridas S."/>
            <person name="Kuo A."/>
            <person name="Salamov A."/>
            <person name="Ahrendt S.R."/>
            <person name="Lipzen A."/>
            <person name="Sullivan W."/>
            <person name="Andreopoulos W.B."/>
            <person name="Clum A."/>
            <person name="Lindquist E."/>
            <person name="Daum C."/>
            <person name="Ramamoorthy G.K."/>
            <person name="Gryganskyi A."/>
            <person name="Culley D."/>
            <person name="Magnuson J.K."/>
            <person name="James T.Y."/>
            <person name="O'Malley M.A."/>
            <person name="Stajich J.E."/>
            <person name="Spatafora J.W."/>
            <person name="Visel A."/>
            <person name="Grigoriev I.V."/>
        </authorList>
    </citation>
    <scope>NUCLEOTIDE SEQUENCE [LARGE SCALE GENOMIC DNA]</scope>
    <source>
        <strain evidence="1 2">12-1054</strain>
    </source>
</reference>
<dbReference type="GeneID" id="63783105"/>
<evidence type="ECO:0000313" key="2">
    <source>
        <dbReference type="Proteomes" id="UP000193685"/>
    </source>
</evidence>
<proteinExistence type="predicted"/>
<protein>
    <submittedName>
        <fullName evidence="1">Uncharacterized protein</fullName>
    </submittedName>
</protein>
<gene>
    <name evidence="1" type="ORF">BCR37DRAFT_230972</name>
</gene>